<protein>
    <recommendedName>
        <fullName evidence="3">NAD-dependent DNA ligase adenylation domain-containing protein</fullName>
    </recommendedName>
</protein>
<dbReference type="Pfam" id="PF22745">
    <property type="entry name" value="Nlig-Ia"/>
    <property type="match status" value="1"/>
</dbReference>
<sequence>MTKYKLTPLERIEALRRNILIHSCLYYVLDSPIWDDATYDAKARELAELQRKYPEEAKRGVYAEEFADFSESVTGFNLPIRGEWVVNKALYLRRLHDEKIKGGRADET</sequence>
<keyword evidence="2" id="KW-1185">Reference proteome</keyword>
<gene>
    <name evidence="1" type="ORF">H1164_03925</name>
</gene>
<comment type="caution">
    <text evidence="1">The sequence shown here is derived from an EMBL/GenBank/DDBJ whole genome shotgun (WGS) entry which is preliminary data.</text>
</comment>
<evidence type="ECO:0000313" key="2">
    <source>
        <dbReference type="Proteomes" id="UP000530514"/>
    </source>
</evidence>
<dbReference type="OrthoDB" id="2942615at2"/>
<proteinExistence type="predicted"/>
<dbReference type="Proteomes" id="UP000530514">
    <property type="component" value="Unassembled WGS sequence"/>
</dbReference>
<name>A0A7W1X8I4_9BACL</name>
<evidence type="ECO:0000313" key="1">
    <source>
        <dbReference type="EMBL" id="MBA4542050.1"/>
    </source>
</evidence>
<evidence type="ECO:0008006" key="3">
    <source>
        <dbReference type="Google" id="ProtNLM"/>
    </source>
</evidence>
<organism evidence="1 2">
    <name type="scientific">Thermoactinomyces daqus</name>
    <dbReference type="NCBI Taxonomy" id="1329516"/>
    <lineage>
        <taxon>Bacteria</taxon>
        <taxon>Bacillati</taxon>
        <taxon>Bacillota</taxon>
        <taxon>Bacilli</taxon>
        <taxon>Bacillales</taxon>
        <taxon>Thermoactinomycetaceae</taxon>
        <taxon>Thermoactinomyces</taxon>
    </lineage>
</organism>
<dbReference type="AlphaFoldDB" id="A0A7W1X8I4"/>
<dbReference type="SUPFAM" id="SSF56091">
    <property type="entry name" value="DNA ligase/mRNA capping enzyme, catalytic domain"/>
    <property type="match status" value="1"/>
</dbReference>
<dbReference type="EMBL" id="JACEIP010000004">
    <property type="protein sequence ID" value="MBA4542050.1"/>
    <property type="molecule type" value="Genomic_DNA"/>
</dbReference>
<dbReference type="Gene3D" id="1.10.287.610">
    <property type="entry name" value="Helix hairpin bin"/>
    <property type="match status" value="1"/>
</dbReference>
<accession>A0A7W1X8I4</accession>
<reference evidence="1 2" key="1">
    <citation type="submission" date="2020-07" db="EMBL/GenBank/DDBJ databases">
        <authorList>
            <person name="Feng H."/>
        </authorList>
    </citation>
    <scope>NUCLEOTIDE SEQUENCE [LARGE SCALE GENOMIC DNA]</scope>
    <source>
        <strain evidence="2">s-11</strain>
    </source>
</reference>
<dbReference type="RefSeq" id="WP_033099447.1">
    <property type="nucleotide sequence ID" value="NZ_JACEIP010000004.1"/>
</dbReference>